<dbReference type="Pfam" id="PF00702">
    <property type="entry name" value="Hydrolase"/>
    <property type="match status" value="1"/>
</dbReference>
<gene>
    <name evidence="4" type="ORF">AL544_002785</name>
</gene>
<reference evidence="4" key="1">
    <citation type="submission" date="2017-12" db="EMBL/GenBank/DDBJ databases">
        <title>FDA dAtabase for Regulatory Grade micrObial Sequences (FDA-ARGOS): Supporting development and validation of Infectious Disease Dx tests.</title>
        <authorList>
            <person name="Hoffmann M."/>
            <person name="Allard M."/>
            <person name="Evans P."/>
            <person name="Brown E."/>
            <person name="Tallon L.J."/>
            <person name="Sadzewicz L."/>
            <person name="Sengamalay N."/>
            <person name="Ott S."/>
            <person name="Godinez A."/>
            <person name="Nagaraj S."/>
            <person name="Vavikolanu K."/>
            <person name="Aluvathingal J."/>
            <person name="Nadendla S."/>
            <person name="Hobson J."/>
            <person name="Sichtig H."/>
        </authorList>
    </citation>
    <scope>NUCLEOTIDE SEQUENCE [LARGE SCALE GENOMIC DNA]</scope>
    <source>
        <strain evidence="4">FDAARGOS_113</strain>
    </source>
</reference>
<keyword evidence="2 4" id="KW-0378">Hydrolase</keyword>
<dbReference type="GO" id="GO:0046872">
    <property type="term" value="F:metal ion binding"/>
    <property type="evidence" value="ECO:0007669"/>
    <property type="project" value="UniProtKB-KW"/>
</dbReference>
<sequence>MIKTYLFDWGDTLMVDFPDQTGRMCDWTVVEAVDSALETLKILSAEHSIYVATNAADSSEIDIETAFARVGLNVYIDGYFCQANLGLDKGTPEYFRKIVACLEVDPSSIVMVGDTYENDIEPAITAGIQAIWFNPLAKEHWKNKSVKQITHLSELCT</sequence>
<dbReference type="Proteomes" id="UP000053748">
    <property type="component" value="Unassembled WGS sequence"/>
</dbReference>
<dbReference type="OrthoDB" id="6196267at2"/>
<dbReference type="SUPFAM" id="SSF56784">
    <property type="entry name" value="HAD-like"/>
    <property type="match status" value="1"/>
</dbReference>
<dbReference type="PANTHER" id="PTHR46470">
    <property type="entry name" value="N-ACYLNEURAMINATE-9-PHOSPHATASE"/>
    <property type="match status" value="1"/>
</dbReference>
<organism evidence="4 5">
    <name type="scientific">Vibrio mimicus</name>
    <dbReference type="NCBI Taxonomy" id="674"/>
    <lineage>
        <taxon>Bacteria</taxon>
        <taxon>Pseudomonadati</taxon>
        <taxon>Pseudomonadota</taxon>
        <taxon>Gammaproteobacteria</taxon>
        <taxon>Vibrionales</taxon>
        <taxon>Vibrionaceae</taxon>
        <taxon>Vibrio</taxon>
    </lineage>
</organism>
<dbReference type="PANTHER" id="PTHR46470:SF2">
    <property type="entry name" value="GLYCERALDEHYDE 3-PHOSPHATE PHOSPHATASE"/>
    <property type="match status" value="1"/>
</dbReference>
<keyword evidence="1" id="KW-0479">Metal-binding</keyword>
<proteinExistence type="predicted"/>
<comment type="caution">
    <text evidence="4">The sequence shown here is derived from an EMBL/GenBank/DDBJ whole genome shotgun (WGS) entry which is preliminary data.</text>
</comment>
<evidence type="ECO:0000256" key="2">
    <source>
        <dbReference type="ARBA" id="ARBA00022801"/>
    </source>
</evidence>
<evidence type="ECO:0000313" key="4">
    <source>
        <dbReference type="EMBL" id="PNM63886.1"/>
    </source>
</evidence>
<accession>A0A2J9VJC0</accession>
<keyword evidence="3" id="KW-0460">Magnesium</keyword>
<evidence type="ECO:0000256" key="1">
    <source>
        <dbReference type="ARBA" id="ARBA00022723"/>
    </source>
</evidence>
<evidence type="ECO:0000256" key="3">
    <source>
        <dbReference type="ARBA" id="ARBA00022842"/>
    </source>
</evidence>
<evidence type="ECO:0000313" key="5">
    <source>
        <dbReference type="Proteomes" id="UP000053748"/>
    </source>
</evidence>
<protein>
    <submittedName>
        <fullName evidence="4">Hydrolase</fullName>
    </submittedName>
</protein>
<dbReference type="EMBL" id="LOSJ02000001">
    <property type="protein sequence ID" value="PNM63886.1"/>
    <property type="molecule type" value="Genomic_DNA"/>
</dbReference>
<name>A0A2J9VJC0_VIBMI</name>
<dbReference type="InterPro" id="IPR051400">
    <property type="entry name" value="HAD-like_hydrolase"/>
</dbReference>
<keyword evidence="5" id="KW-1185">Reference proteome</keyword>
<dbReference type="AlphaFoldDB" id="A0A2J9VJC0"/>
<dbReference type="InterPro" id="IPR023214">
    <property type="entry name" value="HAD_sf"/>
</dbReference>
<dbReference type="RefSeq" id="WP_000598366.1">
    <property type="nucleotide sequence ID" value="NZ_CAWMSS010000002.1"/>
</dbReference>
<dbReference type="GO" id="GO:0016791">
    <property type="term" value="F:phosphatase activity"/>
    <property type="evidence" value="ECO:0007669"/>
    <property type="project" value="TreeGrafter"/>
</dbReference>
<dbReference type="Gene3D" id="3.40.50.1000">
    <property type="entry name" value="HAD superfamily/HAD-like"/>
    <property type="match status" value="1"/>
</dbReference>
<dbReference type="InterPro" id="IPR036412">
    <property type="entry name" value="HAD-like_sf"/>
</dbReference>